<dbReference type="InterPro" id="IPR000073">
    <property type="entry name" value="AB_hydrolase_1"/>
</dbReference>
<organism evidence="2 3">
    <name type="scientific">Falsarthrobacter nasiphocae</name>
    <dbReference type="NCBI Taxonomy" id="189863"/>
    <lineage>
        <taxon>Bacteria</taxon>
        <taxon>Bacillati</taxon>
        <taxon>Actinomycetota</taxon>
        <taxon>Actinomycetes</taxon>
        <taxon>Micrococcales</taxon>
        <taxon>Micrococcaceae</taxon>
        <taxon>Falsarthrobacter</taxon>
    </lineage>
</organism>
<reference evidence="2" key="1">
    <citation type="submission" date="2023-07" db="EMBL/GenBank/DDBJ databases">
        <title>Sequencing the genomes of 1000 actinobacteria strains.</title>
        <authorList>
            <person name="Klenk H.-P."/>
        </authorList>
    </citation>
    <scope>NUCLEOTIDE SEQUENCE</scope>
    <source>
        <strain evidence="2">DSM 13988</strain>
    </source>
</reference>
<dbReference type="SUPFAM" id="SSF53474">
    <property type="entry name" value="alpha/beta-Hydrolases"/>
    <property type="match status" value="1"/>
</dbReference>
<dbReference type="InterPro" id="IPR029058">
    <property type="entry name" value="AB_hydrolase_fold"/>
</dbReference>
<keyword evidence="3" id="KW-1185">Reference proteome</keyword>
<gene>
    <name evidence="2" type="ORF">J2S35_001936</name>
</gene>
<dbReference type="GO" id="GO:0047372">
    <property type="term" value="F:monoacylglycerol lipase activity"/>
    <property type="evidence" value="ECO:0007669"/>
    <property type="project" value="TreeGrafter"/>
</dbReference>
<dbReference type="PANTHER" id="PTHR43798">
    <property type="entry name" value="MONOACYLGLYCEROL LIPASE"/>
    <property type="match status" value="1"/>
</dbReference>
<dbReference type="AlphaFoldDB" id="A0AAE3YJU0"/>
<dbReference type="Pfam" id="PF12697">
    <property type="entry name" value="Abhydrolase_6"/>
    <property type="match status" value="1"/>
</dbReference>
<dbReference type="Gene3D" id="3.40.50.1820">
    <property type="entry name" value="alpha/beta hydrolase"/>
    <property type="match status" value="1"/>
</dbReference>
<dbReference type="InterPro" id="IPR000639">
    <property type="entry name" value="Epox_hydrolase-like"/>
</dbReference>
<comment type="caution">
    <text evidence="2">The sequence shown here is derived from an EMBL/GenBank/DDBJ whole genome shotgun (WGS) entry which is preliminary data.</text>
</comment>
<dbReference type="RefSeq" id="WP_309852910.1">
    <property type="nucleotide sequence ID" value="NZ_BAAAIU010000004.1"/>
</dbReference>
<dbReference type="EMBL" id="JAVDUI010000001">
    <property type="protein sequence ID" value="MDR6892996.1"/>
    <property type="molecule type" value="Genomic_DNA"/>
</dbReference>
<feature type="domain" description="AB hydrolase-1" evidence="1">
    <location>
        <begin position="48"/>
        <end position="304"/>
    </location>
</feature>
<name>A0AAE3YJU0_9MICC</name>
<evidence type="ECO:0000313" key="2">
    <source>
        <dbReference type="EMBL" id="MDR6892996.1"/>
    </source>
</evidence>
<dbReference type="Proteomes" id="UP001247307">
    <property type="component" value="Unassembled WGS sequence"/>
</dbReference>
<dbReference type="GO" id="GO:0046464">
    <property type="term" value="P:acylglycerol catabolic process"/>
    <property type="evidence" value="ECO:0007669"/>
    <property type="project" value="TreeGrafter"/>
</dbReference>
<proteinExistence type="predicted"/>
<protein>
    <submittedName>
        <fullName evidence="2">Pimeloyl-ACP methyl ester carboxylesterase</fullName>
    </submittedName>
</protein>
<evidence type="ECO:0000259" key="1">
    <source>
        <dbReference type="Pfam" id="PF12697"/>
    </source>
</evidence>
<dbReference type="InterPro" id="IPR050266">
    <property type="entry name" value="AB_hydrolase_sf"/>
</dbReference>
<accession>A0AAE3YJU0</accession>
<dbReference type="PANTHER" id="PTHR43798:SF5">
    <property type="entry name" value="MONOACYLGLYCEROL LIPASE ABHD6"/>
    <property type="match status" value="1"/>
</dbReference>
<sequence>MTALLDASRPEATPVIRDVAAHGATVRVFEYELPPRESASGAPVFLGVHGFRGDHHGFEQIVLRTGGTWLVPDAPGFGASTPMSDGTEHSAEGYASAYAKVLADTARRFPGRPVVLVGHSFGSVVVSRLLSPGARQDGADDAGLAAVKAAVLVNPISVPALEGTPRAATLAAEAYYAAATRLPGWLGKPLVRSRLITDSMSVMMRTSTDREMRRYIDEQHRAYFAGFASRDVLAEAYASSIRDSVRECAGAFTLPTLLVTGSRDAFGTPETQARLAALMPQARVHEIAGVGHLIHYERAGEAAEAIAAFVREVVGESAGETGRGSA</sequence>
<dbReference type="PRINTS" id="PR00412">
    <property type="entry name" value="EPOXHYDRLASE"/>
</dbReference>
<evidence type="ECO:0000313" key="3">
    <source>
        <dbReference type="Proteomes" id="UP001247307"/>
    </source>
</evidence>
<dbReference type="GO" id="GO:0016020">
    <property type="term" value="C:membrane"/>
    <property type="evidence" value="ECO:0007669"/>
    <property type="project" value="TreeGrafter"/>
</dbReference>